<dbReference type="Proteomes" id="UP000326838">
    <property type="component" value="Unassembled WGS sequence"/>
</dbReference>
<dbReference type="RefSeq" id="WP_150893448.1">
    <property type="nucleotide sequence ID" value="NZ_VYUY01000012.1"/>
</dbReference>
<comment type="caution">
    <text evidence="3">The sequence shown here is derived from an EMBL/GenBank/DDBJ whole genome shotgun (WGS) entry which is preliminary data.</text>
</comment>
<dbReference type="AlphaFoldDB" id="A0A5N0TI15"/>
<accession>A0A5N0TI15</accession>
<dbReference type="InterPro" id="IPR003615">
    <property type="entry name" value="HNH_nuc"/>
</dbReference>
<organism evidence="3 4">
    <name type="scientific">Microbacterium caowuchunii</name>
    <dbReference type="NCBI Taxonomy" id="2614638"/>
    <lineage>
        <taxon>Bacteria</taxon>
        <taxon>Bacillati</taxon>
        <taxon>Actinomycetota</taxon>
        <taxon>Actinomycetes</taxon>
        <taxon>Micrococcales</taxon>
        <taxon>Microbacteriaceae</taxon>
        <taxon>Microbacterium</taxon>
    </lineage>
</organism>
<feature type="compositionally biased region" description="Basic and acidic residues" evidence="1">
    <location>
        <begin position="467"/>
        <end position="479"/>
    </location>
</feature>
<reference evidence="4" key="1">
    <citation type="submission" date="2019-09" db="EMBL/GenBank/DDBJ databases">
        <title>Mumia zhuanghuii sp. nov. isolated from the intestinal contents of plateau pika (Ochotona curzoniae) in the Qinghai-Tibet plateau of China.</title>
        <authorList>
            <person name="Tian Z."/>
        </authorList>
    </citation>
    <scope>NUCLEOTIDE SEQUENCE [LARGE SCALE GENOMIC DNA]</scope>
    <source>
        <strain evidence="4">L-033</strain>
    </source>
</reference>
<feature type="region of interest" description="Disordered" evidence="1">
    <location>
        <begin position="224"/>
        <end position="249"/>
    </location>
</feature>
<dbReference type="InterPro" id="IPR003870">
    <property type="entry name" value="DUF222"/>
</dbReference>
<dbReference type="Gene3D" id="1.10.30.50">
    <property type="match status" value="1"/>
</dbReference>
<gene>
    <name evidence="3" type="ORF">F6B40_09600</name>
</gene>
<sequence>MTTSRLPFGTSDADAAVLAGLVSTSRQVLAQKNAGDAGEVRFLADAGAFALRQAGKNSVQAKEMALRSVAAEIASAWNDSDRSVLARINRAMTLLDHYPDTFTAYEQGRILRRHVDLVVECGTPLDTEARALLDAAAVVHCEQNSPNRARPLLQMLAESLQPRTLTDRHQDAREHRRVRVLPLEDGMAELIVTLPATLAHAILDRLTRQASAVKDVRERARVAAGAADESAEQEGLPGVDDEPSPAEVLASDERTTDQIRADLLADMLLTTTPGADPYLPGDGDGGLGAIRAVVQVTVPVLTLLGRSDLPADLTGTSPIDGPTARTLAGNAPGLDRILTHPITGAVLTTDRYQPTADLKRFLRGRDHRCRFPGCRMPAIRSDIDHTRDYADGGPTEAGNLGHLCRGHHTLKHATPWRVRQLPAGILEWTSPAGHTYTDHPPGPALPGATATSLTGTGTGTGTPPDARGPRDTGTPRDTGRPPVAFTPDGDPPPF</sequence>
<feature type="region of interest" description="Disordered" evidence="1">
    <location>
        <begin position="432"/>
        <end position="494"/>
    </location>
</feature>
<name>A0A5N0TI15_9MICO</name>
<evidence type="ECO:0000313" key="4">
    <source>
        <dbReference type="Proteomes" id="UP000326838"/>
    </source>
</evidence>
<protein>
    <submittedName>
        <fullName evidence="3">DUF222 domain-containing protein</fullName>
    </submittedName>
</protein>
<evidence type="ECO:0000259" key="2">
    <source>
        <dbReference type="SMART" id="SM00507"/>
    </source>
</evidence>
<evidence type="ECO:0000313" key="3">
    <source>
        <dbReference type="EMBL" id="KAA9132949.1"/>
    </source>
</evidence>
<dbReference type="Pfam" id="PF02720">
    <property type="entry name" value="DUF222"/>
    <property type="match status" value="1"/>
</dbReference>
<proteinExistence type="predicted"/>
<evidence type="ECO:0000256" key="1">
    <source>
        <dbReference type="SAM" id="MobiDB-lite"/>
    </source>
</evidence>
<feature type="domain" description="HNH nuclease" evidence="2">
    <location>
        <begin position="357"/>
        <end position="409"/>
    </location>
</feature>
<keyword evidence="4" id="KW-1185">Reference proteome</keyword>
<dbReference type="EMBL" id="VYUY01000012">
    <property type="protein sequence ID" value="KAA9132949.1"/>
    <property type="molecule type" value="Genomic_DNA"/>
</dbReference>
<feature type="compositionally biased region" description="Low complexity" evidence="1">
    <location>
        <begin position="445"/>
        <end position="465"/>
    </location>
</feature>
<dbReference type="CDD" id="cd00085">
    <property type="entry name" value="HNHc"/>
    <property type="match status" value="1"/>
</dbReference>
<dbReference type="SMART" id="SM00507">
    <property type="entry name" value="HNHc"/>
    <property type="match status" value="1"/>
</dbReference>